<proteinExistence type="predicted"/>
<evidence type="ECO:0000313" key="1">
    <source>
        <dbReference type="EMBL" id="JAD53704.1"/>
    </source>
</evidence>
<reference evidence="1" key="2">
    <citation type="journal article" date="2015" name="Data Brief">
        <title>Shoot transcriptome of the giant reed, Arundo donax.</title>
        <authorList>
            <person name="Barrero R.A."/>
            <person name="Guerrero F.D."/>
            <person name="Moolhuijzen P."/>
            <person name="Goolsby J.A."/>
            <person name="Tidwell J."/>
            <person name="Bellgard S.E."/>
            <person name="Bellgard M.I."/>
        </authorList>
    </citation>
    <scope>NUCLEOTIDE SEQUENCE</scope>
    <source>
        <tissue evidence="1">Shoot tissue taken approximately 20 cm above the soil surface</tissue>
    </source>
</reference>
<dbReference type="AlphaFoldDB" id="A0A0A9APR4"/>
<accession>A0A0A9APR4</accession>
<name>A0A0A9APR4_ARUDO</name>
<sequence length="18" mass="2290">MKLFQAYLRRKFVYQIGQ</sequence>
<reference evidence="1" key="1">
    <citation type="submission" date="2014-09" db="EMBL/GenBank/DDBJ databases">
        <authorList>
            <person name="Magalhaes I.L.F."/>
            <person name="Oliveira U."/>
            <person name="Santos F.R."/>
            <person name="Vidigal T.H.D.A."/>
            <person name="Brescovit A.D."/>
            <person name="Santos A.J."/>
        </authorList>
    </citation>
    <scope>NUCLEOTIDE SEQUENCE</scope>
    <source>
        <tissue evidence="1">Shoot tissue taken approximately 20 cm above the soil surface</tissue>
    </source>
</reference>
<dbReference type="EMBL" id="GBRH01244191">
    <property type="protein sequence ID" value="JAD53704.1"/>
    <property type="molecule type" value="Transcribed_RNA"/>
</dbReference>
<protein>
    <submittedName>
        <fullName evidence="1">Uncharacterized protein</fullName>
    </submittedName>
</protein>
<organism evidence="1">
    <name type="scientific">Arundo donax</name>
    <name type="common">Giant reed</name>
    <name type="synonym">Donax arundinaceus</name>
    <dbReference type="NCBI Taxonomy" id="35708"/>
    <lineage>
        <taxon>Eukaryota</taxon>
        <taxon>Viridiplantae</taxon>
        <taxon>Streptophyta</taxon>
        <taxon>Embryophyta</taxon>
        <taxon>Tracheophyta</taxon>
        <taxon>Spermatophyta</taxon>
        <taxon>Magnoliopsida</taxon>
        <taxon>Liliopsida</taxon>
        <taxon>Poales</taxon>
        <taxon>Poaceae</taxon>
        <taxon>PACMAD clade</taxon>
        <taxon>Arundinoideae</taxon>
        <taxon>Arundineae</taxon>
        <taxon>Arundo</taxon>
    </lineage>
</organism>